<protein>
    <submittedName>
        <fullName evidence="2">TIGR03986 family CRISPR-associated RAMP protein</fullName>
    </submittedName>
</protein>
<dbReference type="RefSeq" id="WP_371939991.1">
    <property type="nucleotide sequence ID" value="NZ_JAXCEH010000003.1"/>
</dbReference>
<evidence type="ECO:0000313" key="2">
    <source>
        <dbReference type="EMBL" id="MFA1553600.1"/>
    </source>
</evidence>
<reference evidence="2 3" key="1">
    <citation type="submission" date="2023-11" db="EMBL/GenBank/DDBJ databases">
        <title>Actinomadura monticuli sp. nov., isolated from volcanic ash.</title>
        <authorList>
            <person name="Lee S.D."/>
            <person name="Yang H."/>
            <person name="Kim I.S."/>
        </authorList>
    </citation>
    <scope>NUCLEOTIDE SEQUENCE [LARGE SCALE GENOMIC DNA]</scope>
    <source>
        <strain evidence="2 3">DSM 45346</strain>
    </source>
</reference>
<dbReference type="EMBL" id="JAXCEH010000003">
    <property type="protein sequence ID" value="MFA1553600.1"/>
    <property type="molecule type" value="Genomic_DNA"/>
</dbReference>
<feature type="region of interest" description="Disordered" evidence="1">
    <location>
        <begin position="521"/>
        <end position="543"/>
    </location>
</feature>
<accession>A0ABV4QSM3</accession>
<dbReference type="Proteomes" id="UP001569904">
    <property type="component" value="Unassembled WGS sequence"/>
</dbReference>
<dbReference type="InterPro" id="IPR023825">
    <property type="entry name" value="CRISPR-assoc_RAMP_BGP1436"/>
</dbReference>
<keyword evidence="3" id="KW-1185">Reference proteome</keyword>
<organism evidence="2 3">
    <name type="scientific">Actinomadura chokoriensis</name>
    <dbReference type="NCBI Taxonomy" id="454156"/>
    <lineage>
        <taxon>Bacteria</taxon>
        <taxon>Bacillati</taxon>
        <taxon>Actinomycetota</taxon>
        <taxon>Actinomycetes</taxon>
        <taxon>Streptosporangiales</taxon>
        <taxon>Thermomonosporaceae</taxon>
        <taxon>Actinomadura</taxon>
    </lineage>
</organism>
<comment type="caution">
    <text evidence="2">The sequence shown here is derived from an EMBL/GenBank/DDBJ whole genome shotgun (WGS) entry which is preliminary data.</text>
</comment>
<name>A0ABV4QSM3_9ACTN</name>
<feature type="compositionally biased region" description="Polar residues" evidence="1">
    <location>
        <begin position="525"/>
        <end position="538"/>
    </location>
</feature>
<proteinExistence type="predicted"/>
<sequence length="777" mass="87050">MPDQPRKTPGPNFNPADLGKKLNRRRQNVQTAAVPPHRPGPPRQTPAPTNAPPKPKTEYEPDSDAPFLNPYTFVPVFPQAELPEVLRESRPLGHDRLHPSRWTGAISVRLTVRTPLLLLDSARAVPAAENKDHLIYPILCRKGLPHLPATSLKGMLRSAYEAVTGSRFGVFDVHDGPHTRPLGWRRAAQRMQPVRVTDDGERLEFLDAVRLPFYGRNTPLKYRDTQQTPEHGDEVLVRCDERRRVETVVEIATTSGAAAYDSEDFLFGYVFLTGPNAVNKNHAQVFLTYKSPRIEPLTEELRDGWNQIIENYEDSHTKEEIWERRDDQGQPRGPGECYGKEPGKLAWSPHLWQQDRKALAPGTLCYALERGGRIVNLYPVAIPRDVSSRTPAEMLDHSLRPAPSYAKLSPADRVFGWVAPEGSSVRPASYRGRLRVRDVACASAENAVTVFAENKGLPLAILGQPKPSQARFYLGHRAGRPLGENPPRMKDAIYRADNLELRGRKFYWHHARVADEVGYWEGADTSGQDPSQDPTQENVGRKGYREFRRPRKIESEVDGRPSLTVDGRAFATGEEAQRDSQNRSVRGWVNKDTEFTFTIEVRDLDDAELGALLWLLTLDGKKHHRLGLGKPLGFGSVHLAIDETTTELYSTDEWVDYYRDLSAGPRPNEPSASISRIRETFESLVSGSRALQAMREAFLAAAEGVQDLPVHYPRVRPLDMADGGAVPPDPRGLAYEWFTANERTNRGKIREGHGRSLPAATGGGRGLNIYKEVPKNN</sequence>
<feature type="compositionally biased region" description="Pro residues" evidence="1">
    <location>
        <begin position="36"/>
        <end position="54"/>
    </location>
</feature>
<dbReference type="NCBIfam" id="TIGR03986">
    <property type="entry name" value="TIGR03986 family CRISPR-associated RAMP protein"/>
    <property type="match status" value="1"/>
</dbReference>
<evidence type="ECO:0000256" key="1">
    <source>
        <dbReference type="SAM" id="MobiDB-lite"/>
    </source>
</evidence>
<evidence type="ECO:0000313" key="3">
    <source>
        <dbReference type="Proteomes" id="UP001569904"/>
    </source>
</evidence>
<gene>
    <name evidence="2" type="ORF">SM436_07840</name>
</gene>
<feature type="region of interest" description="Disordered" evidence="1">
    <location>
        <begin position="1"/>
        <end position="65"/>
    </location>
</feature>